<evidence type="ECO:0000256" key="1">
    <source>
        <dbReference type="ARBA" id="ARBA00001927"/>
    </source>
</evidence>
<protein>
    <submittedName>
        <fullName evidence="6">Coenzyme F420-reducing hydrogenase, gamma subunit</fullName>
    </submittedName>
</protein>
<dbReference type="InterPro" id="IPR006137">
    <property type="entry name" value="NADH_UbQ_OxRdtase-like_20kDa"/>
</dbReference>
<dbReference type="Pfam" id="PF01058">
    <property type="entry name" value="Oxidored_q6"/>
    <property type="match status" value="1"/>
</dbReference>
<evidence type="ECO:0000313" key="6">
    <source>
        <dbReference type="EMBL" id="SCZ59096.1"/>
    </source>
</evidence>
<dbReference type="OrthoDB" id="9787729at2"/>
<name>A0A1G5QBX4_9GAMM</name>
<dbReference type="Gene3D" id="3.40.50.700">
    <property type="entry name" value="NADH:ubiquinone oxidoreductase-like, 20kDa subunit"/>
    <property type="match status" value="1"/>
</dbReference>
<evidence type="ECO:0000256" key="4">
    <source>
        <dbReference type="SAM" id="MobiDB-lite"/>
    </source>
</evidence>
<feature type="region of interest" description="Disordered" evidence="4">
    <location>
        <begin position="254"/>
        <end position="275"/>
    </location>
</feature>
<dbReference type="SUPFAM" id="SSF56770">
    <property type="entry name" value="HydA/Nqo6-like"/>
    <property type="match status" value="1"/>
</dbReference>
<keyword evidence="3" id="KW-0411">Iron-sulfur</keyword>
<dbReference type="GO" id="GO:0016491">
    <property type="term" value="F:oxidoreductase activity"/>
    <property type="evidence" value="ECO:0007669"/>
    <property type="project" value="UniProtKB-KW"/>
</dbReference>
<gene>
    <name evidence="6" type="ORF">SAMN03097708_01787</name>
</gene>
<keyword evidence="3" id="KW-0479">Metal-binding</keyword>
<dbReference type="STRING" id="415747.SAMN03097708_01787"/>
<dbReference type="InterPro" id="IPR051349">
    <property type="entry name" value="Hydrogenase_assoc-protein"/>
</dbReference>
<dbReference type="AlphaFoldDB" id="A0A1G5QBX4"/>
<evidence type="ECO:0000313" key="7">
    <source>
        <dbReference type="Proteomes" id="UP000199648"/>
    </source>
</evidence>
<keyword evidence="7" id="KW-1185">Reference proteome</keyword>
<reference evidence="6 7" key="1">
    <citation type="submission" date="2016-10" db="EMBL/GenBank/DDBJ databases">
        <authorList>
            <person name="de Groot N.N."/>
        </authorList>
    </citation>
    <scope>NUCLEOTIDE SEQUENCE [LARGE SCALE GENOMIC DNA]</scope>
    <source>
        <strain evidence="6 7">HLD2</strain>
    </source>
</reference>
<keyword evidence="2" id="KW-0560">Oxidoreductase</keyword>
<evidence type="ECO:0000256" key="2">
    <source>
        <dbReference type="ARBA" id="ARBA00023002"/>
    </source>
</evidence>
<dbReference type="GO" id="GO:0051538">
    <property type="term" value="F:3 iron, 4 sulfur cluster binding"/>
    <property type="evidence" value="ECO:0007669"/>
    <property type="project" value="UniProtKB-KW"/>
</dbReference>
<evidence type="ECO:0000259" key="5">
    <source>
        <dbReference type="Pfam" id="PF01058"/>
    </source>
</evidence>
<feature type="domain" description="NADH:ubiquinone oxidoreductase-like 20kDa subunit" evidence="5">
    <location>
        <begin position="14"/>
        <end position="149"/>
    </location>
</feature>
<accession>A0A1G5QBX4</accession>
<evidence type="ECO:0000256" key="3">
    <source>
        <dbReference type="ARBA" id="ARBA00023291"/>
    </source>
</evidence>
<sequence length="275" mass="30000">MDKPKISVHKFSSCDGCQVQILSLEEELLQLADRVDIAFFAEATSRMDPGPYAVSFVEGSVSTPHEIERIKHIRDISDLVVSIGACGQSGGLQALRNWGDLTYYLNDFYTEPEHIDALPQSTAFHEHIVVDWEVPGCPPDQGQLKYVINSVLSGVKPNLPSEAVCLQCKRDGNVCVLVSQDQPCMGPITRTGCGALCPHQERDCYGCFGPQGGGNIDALGRRFNGAGLTPADVVSRLRLIYSWAEPFRGASLRWEKGAPDAPLPPQPHKHGGMRS</sequence>
<organism evidence="6 7">
    <name type="scientific">Thiohalomonas denitrificans</name>
    <dbReference type="NCBI Taxonomy" id="415747"/>
    <lineage>
        <taxon>Bacteria</taxon>
        <taxon>Pseudomonadati</taxon>
        <taxon>Pseudomonadota</taxon>
        <taxon>Gammaproteobacteria</taxon>
        <taxon>Thiohalomonadales</taxon>
        <taxon>Thiohalomonadaceae</taxon>
        <taxon>Thiohalomonas</taxon>
    </lineage>
</organism>
<dbReference type="PANTHER" id="PTHR42845:SF1">
    <property type="entry name" value="HYDROGENASE SMALL SUBUNIT"/>
    <property type="match status" value="1"/>
</dbReference>
<dbReference type="EMBL" id="FMWD01000005">
    <property type="protein sequence ID" value="SCZ59096.1"/>
    <property type="molecule type" value="Genomic_DNA"/>
</dbReference>
<dbReference type="PANTHER" id="PTHR42845">
    <property type="entry name" value="COENZYME F420-REDUCING HYDROGENASE, GAMMA SUBUNIT"/>
    <property type="match status" value="1"/>
</dbReference>
<dbReference type="Proteomes" id="UP000199648">
    <property type="component" value="Unassembled WGS sequence"/>
</dbReference>
<proteinExistence type="predicted"/>
<keyword evidence="3" id="KW-0408">Iron</keyword>
<keyword evidence="3" id="KW-0003">3Fe-4S</keyword>
<dbReference type="InterPro" id="IPR037024">
    <property type="entry name" value="NiFe_Hase_small_N_sf"/>
</dbReference>
<dbReference type="RefSeq" id="WP_092995623.1">
    <property type="nucleotide sequence ID" value="NZ_FMWD01000005.1"/>
</dbReference>
<comment type="cofactor">
    <cofactor evidence="1">
        <name>[3Fe-4S] cluster</name>
        <dbReference type="ChEBI" id="CHEBI:21137"/>
    </cofactor>
</comment>